<dbReference type="EMBL" id="JBAWTH010000010">
    <property type="protein sequence ID" value="KAL2290084.1"/>
    <property type="molecule type" value="Genomic_DNA"/>
</dbReference>
<dbReference type="Proteomes" id="UP001600888">
    <property type="component" value="Unassembled WGS sequence"/>
</dbReference>
<accession>A0ABR4F5V7</accession>
<proteinExistence type="predicted"/>
<gene>
    <name evidence="1" type="ORF">FJTKL_00599</name>
</gene>
<name>A0ABR4F5V7_9PEZI</name>
<evidence type="ECO:0000313" key="1">
    <source>
        <dbReference type="EMBL" id="KAL2290084.1"/>
    </source>
</evidence>
<organism evidence="1 2">
    <name type="scientific">Diaporthe vaccinii</name>
    <dbReference type="NCBI Taxonomy" id="105482"/>
    <lineage>
        <taxon>Eukaryota</taxon>
        <taxon>Fungi</taxon>
        <taxon>Dikarya</taxon>
        <taxon>Ascomycota</taxon>
        <taxon>Pezizomycotina</taxon>
        <taxon>Sordariomycetes</taxon>
        <taxon>Sordariomycetidae</taxon>
        <taxon>Diaporthales</taxon>
        <taxon>Diaporthaceae</taxon>
        <taxon>Diaporthe</taxon>
        <taxon>Diaporthe eres species complex</taxon>
    </lineage>
</organism>
<reference evidence="1 2" key="1">
    <citation type="submission" date="2024-03" db="EMBL/GenBank/DDBJ databases">
        <title>A high-quality draft genome sequence of Diaporthe vaccinii, a causative agent of upright dieback and viscid rot disease in cranberry plants.</title>
        <authorList>
            <person name="Sarrasin M."/>
            <person name="Lang B.F."/>
            <person name="Burger G."/>
        </authorList>
    </citation>
    <scope>NUCLEOTIDE SEQUENCE [LARGE SCALE GENOMIC DNA]</scope>
    <source>
        <strain evidence="1 2">IS7</strain>
    </source>
</reference>
<sequence>MQQRECRDTSPRERSSRNLSGADVLLEETLVLLLLGGGLESTVTELGRGIDPFELDLLQSLPRGVGEHGLAEGHDTLLHTGDRALDHDEVVLDLTVADEATQTVGACYLRSDGLLGDINLGGGVVVGVALANTVDLVVDRGTVVVTHLTSTANSPLDVGRVPGTDTSDLTETLVCLTRQLLGTPTGSDTVEAVTLGDSDHVDHLVLLEDGVDRDGLLEQTVTELDLVGDGATVDLDLHEVGLLLLEGSLADLGVGQDTDDGAVLLDALELAGEGGGVVGVLLGVLGEGLLLALVPVLVESALDLVAQVLSPDGSEGSQATGGFDISNQTNNDHLWCVNDGDGLNNFLLVGLRARSVEVADNGGHTSLVAHGGRQVDGLLGVVLGEAKKESINCRWMHGDVWR</sequence>
<evidence type="ECO:0008006" key="3">
    <source>
        <dbReference type="Google" id="ProtNLM"/>
    </source>
</evidence>
<keyword evidence="2" id="KW-1185">Reference proteome</keyword>
<comment type="caution">
    <text evidence="1">The sequence shown here is derived from an EMBL/GenBank/DDBJ whole genome shotgun (WGS) entry which is preliminary data.</text>
</comment>
<protein>
    <recommendedName>
        <fullName evidence="3">NAD-specific glutamate dehydrogenase</fullName>
    </recommendedName>
</protein>
<evidence type="ECO:0000313" key="2">
    <source>
        <dbReference type="Proteomes" id="UP001600888"/>
    </source>
</evidence>